<dbReference type="Gene3D" id="3.40.50.150">
    <property type="entry name" value="Vaccinia Virus protein VP39"/>
    <property type="match status" value="1"/>
</dbReference>
<evidence type="ECO:0000313" key="1">
    <source>
        <dbReference type="EMBL" id="GAT44676.1"/>
    </source>
</evidence>
<organism evidence="1 2">
    <name type="scientific">Mycena chlorophos</name>
    <name type="common">Agaric fungus</name>
    <name type="synonym">Agaricus chlorophos</name>
    <dbReference type="NCBI Taxonomy" id="658473"/>
    <lineage>
        <taxon>Eukaryota</taxon>
        <taxon>Fungi</taxon>
        <taxon>Dikarya</taxon>
        <taxon>Basidiomycota</taxon>
        <taxon>Agaricomycotina</taxon>
        <taxon>Agaricomycetes</taxon>
        <taxon>Agaricomycetidae</taxon>
        <taxon>Agaricales</taxon>
        <taxon>Marasmiineae</taxon>
        <taxon>Mycenaceae</taxon>
        <taxon>Mycena</taxon>
    </lineage>
</organism>
<accession>A0ABQ0L0I3</accession>
<dbReference type="EMBL" id="DF840004">
    <property type="protein sequence ID" value="GAT44676.1"/>
    <property type="molecule type" value="Genomic_DNA"/>
</dbReference>
<evidence type="ECO:0008006" key="3">
    <source>
        <dbReference type="Google" id="ProtNLM"/>
    </source>
</evidence>
<dbReference type="InterPro" id="IPR029063">
    <property type="entry name" value="SAM-dependent_MTases_sf"/>
</dbReference>
<dbReference type="Proteomes" id="UP000815677">
    <property type="component" value="Unassembled WGS sequence"/>
</dbReference>
<protein>
    <recommendedName>
        <fullName evidence="3">Methyltransferase type 11 domain-containing protein</fullName>
    </recommendedName>
</protein>
<dbReference type="Pfam" id="PF01209">
    <property type="entry name" value="Ubie_methyltran"/>
    <property type="match status" value="1"/>
</dbReference>
<gene>
    <name evidence="1" type="ORF">MCHLO_02291</name>
</gene>
<name>A0ABQ0L0I3_MYCCL</name>
<proteinExistence type="predicted"/>
<sequence>MERITAPPARVLLTQAGLLPAPAPGAQAVILVTQILHDDSKGSGAAAAFKVTIADLNPTMIAKAEERIARNAGWEGRVDAVVADAQATKLPDAHFTHAIMNFGLQFMPDKIAALKETLRILKPGGVLGMTVWTSPGWLDSLIKGCPGWTTPPALVNPLGRPGIVEMLAAAGLPPSEG</sequence>
<keyword evidence="2" id="KW-1185">Reference proteome</keyword>
<dbReference type="SUPFAM" id="SSF53335">
    <property type="entry name" value="S-adenosyl-L-methionine-dependent methyltransferases"/>
    <property type="match status" value="1"/>
</dbReference>
<reference evidence="1" key="1">
    <citation type="submission" date="2014-09" db="EMBL/GenBank/DDBJ databases">
        <title>Genome sequence of the luminous mushroom Mycena chlorophos for searching fungal bioluminescence genes.</title>
        <authorList>
            <person name="Tanaka Y."/>
            <person name="Kasuga D."/>
            <person name="Oba Y."/>
            <person name="Hase S."/>
            <person name="Sato K."/>
            <person name="Oba Y."/>
            <person name="Sakakibara Y."/>
        </authorList>
    </citation>
    <scope>NUCLEOTIDE SEQUENCE</scope>
</reference>
<evidence type="ECO:0000313" key="2">
    <source>
        <dbReference type="Proteomes" id="UP000815677"/>
    </source>
</evidence>
<dbReference type="CDD" id="cd02440">
    <property type="entry name" value="AdoMet_MTases"/>
    <property type="match status" value="1"/>
</dbReference>